<evidence type="ECO:0000259" key="4">
    <source>
        <dbReference type="PROSITE" id="PS50102"/>
    </source>
</evidence>
<evidence type="ECO:0000313" key="6">
    <source>
        <dbReference type="Proteomes" id="UP000695562"/>
    </source>
</evidence>
<dbReference type="SMART" id="SM00360">
    <property type="entry name" value="RRM"/>
    <property type="match status" value="1"/>
</dbReference>
<dbReference type="InterPro" id="IPR035979">
    <property type="entry name" value="RBD_domain_sf"/>
</dbReference>
<feature type="region of interest" description="Disordered" evidence="3">
    <location>
        <begin position="147"/>
        <end position="272"/>
    </location>
</feature>
<feature type="compositionally biased region" description="Basic and acidic residues" evidence="3">
    <location>
        <begin position="147"/>
        <end position="159"/>
    </location>
</feature>
<evidence type="ECO:0000256" key="3">
    <source>
        <dbReference type="SAM" id="MobiDB-lite"/>
    </source>
</evidence>
<dbReference type="PROSITE" id="PS50102">
    <property type="entry name" value="RRM"/>
    <property type="match status" value="1"/>
</dbReference>
<dbReference type="InterPro" id="IPR052462">
    <property type="entry name" value="SLIRP/GR-RBP-like"/>
</dbReference>
<comment type="caution">
    <text evidence="5">The sequence shown here is derived from an EMBL/GenBank/DDBJ whole genome shotgun (WGS) entry which is preliminary data.</text>
</comment>
<dbReference type="OrthoDB" id="439808at2759"/>
<keyword evidence="1 2" id="KW-0694">RNA-binding</keyword>
<feature type="compositionally biased region" description="Basic and acidic residues" evidence="3">
    <location>
        <begin position="49"/>
        <end position="77"/>
    </location>
</feature>
<feature type="compositionally biased region" description="Basic and acidic residues" evidence="3">
    <location>
        <begin position="25"/>
        <end position="34"/>
    </location>
</feature>
<dbReference type="SUPFAM" id="SSF54928">
    <property type="entry name" value="RNA-binding domain, RBD"/>
    <property type="match status" value="1"/>
</dbReference>
<name>A0A8J4PNE9_9MYCE</name>
<accession>A0A8J4PNE9</accession>
<dbReference type="InterPro" id="IPR000504">
    <property type="entry name" value="RRM_dom"/>
</dbReference>
<feature type="compositionally biased region" description="Low complexity" evidence="3">
    <location>
        <begin position="38"/>
        <end position="47"/>
    </location>
</feature>
<keyword evidence="6" id="KW-1185">Reference proteome</keyword>
<feature type="compositionally biased region" description="Basic and acidic residues" evidence="3">
    <location>
        <begin position="197"/>
        <end position="272"/>
    </location>
</feature>
<reference evidence="5" key="1">
    <citation type="submission" date="2020-01" db="EMBL/GenBank/DDBJ databases">
        <title>Development of genomics and gene disruption for Polysphondylium violaceum indicates a role for the polyketide synthase stlB in stalk morphogenesis.</title>
        <authorList>
            <person name="Narita B."/>
            <person name="Kawabe Y."/>
            <person name="Kin K."/>
            <person name="Saito T."/>
            <person name="Gibbs R."/>
            <person name="Kuspa A."/>
            <person name="Muzny D."/>
            <person name="Queller D."/>
            <person name="Richards S."/>
            <person name="Strassman J."/>
            <person name="Sucgang R."/>
            <person name="Worley K."/>
            <person name="Schaap P."/>
        </authorList>
    </citation>
    <scope>NUCLEOTIDE SEQUENCE</scope>
    <source>
        <strain evidence="5">QSvi11</strain>
    </source>
</reference>
<feature type="region of interest" description="Disordered" evidence="3">
    <location>
        <begin position="1"/>
        <end position="89"/>
    </location>
</feature>
<proteinExistence type="predicted"/>
<gene>
    <name evidence="5" type="ORF">CYY_007546</name>
</gene>
<evidence type="ECO:0000256" key="1">
    <source>
        <dbReference type="ARBA" id="ARBA00022884"/>
    </source>
</evidence>
<dbReference type="CDD" id="cd12363">
    <property type="entry name" value="RRM_TRA2"/>
    <property type="match status" value="1"/>
</dbReference>
<dbReference type="Gene3D" id="3.30.70.330">
    <property type="match status" value="1"/>
</dbReference>
<dbReference type="AlphaFoldDB" id="A0A8J4PNE9"/>
<organism evidence="5 6">
    <name type="scientific">Polysphondylium violaceum</name>
    <dbReference type="NCBI Taxonomy" id="133409"/>
    <lineage>
        <taxon>Eukaryota</taxon>
        <taxon>Amoebozoa</taxon>
        <taxon>Evosea</taxon>
        <taxon>Eumycetozoa</taxon>
        <taxon>Dictyostelia</taxon>
        <taxon>Dictyosteliales</taxon>
        <taxon>Dictyosteliaceae</taxon>
        <taxon>Polysphondylium</taxon>
    </lineage>
</organism>
<sequence>MESDLAPSDIRGRSPSPRNGNGIRDGSRSRDRSPRPISPRGSPARGRSPPRDRSPSNLSPKRERFGEARTENGEYRNRLANTASPSRVLGVFGLSPSTTDKDLKNEFSRFGKIDHVDLIMDRKTGRSKCFGFVYFDLKDDASRAKDETQGLELHGKQIRTDFSATKKPHDPTPGKYYGNPRYDSRRSPPRYSPYGRDNYRGGDRYREDRYRDERGGDRYREDRYRDDRGGDRYREDRYRDDRGGDRYRDDRYREDRMRDDRDRYRDDDRRYR</sequence>
<dbReference type="Proteomes" id="UP000695562">
    <property type="component" value="Unassembled WGS sequence"/>
</dbReference>
<protein>
    <recommendedName>
        <fullName evidence="4">RRM domain-containing protein</fullName>
    </recommendedName>
</protein>
<dbReference type="Pfam" id="PF00076">
    <property type="entry name" value="RRM_1"/>
    <property type="match status" value="1"/>
</dbReference>
<evidence type="ECO:0000256" key="2">
    <source>
        <dbReference type="PROSITE-ProRule" id="PRU00176"/>
    </source>
</evidence>
<dbReference type="PANTHER" id="PTHR48027">
    <property type="entry name" value="HETEROGENEOUS NUCLEAR RIBONUCLEOPROTEIN 87F-RELATED"/>
    <property type="match status" value="1"/>
</dbReference>
<evidence type="ECO:0000313" key="5">
    <source>
        <dbReference type="EMBL" id="KAF2071140.1"/>
    </source>
</evidence>
<feature type="domain" description="RRM" evidence="4">
    <location>
        <begin position="87"/>
        <end position="165"/>
    </location>
</feature>
<dbReference type="InterPro" id="IPR012677">
    <property type="entry name" value="Nucleotide-bd_a/b_plait_sf"/>
</dbReference>
<dbReference type="EMBL" id="AJWJ01000409">
    <property type="protein sequence ID" value="KAF2071140.1"/>
    <property type="molecule type" value="Genomic_DNA"/>
</dbReference>
<dbReference type="GO" id="GO:0003723">
    <property type="term" value="F:RNA binding"/>
    <property type="evidence" value="ECO:0007669"/>
    <property type="project" value="UniProtKB-UniRule"/>
</dbReference>